<dbReference type="Pfam" id="PF01918">
    <property type="entry name" value="Alba"/>
    <property type="match status" value="1"/>
</dbReference>
<name>A0A2P5YY45_GOSBA</name>
<sequence>MEEITQGVNNINLVADSHKKNRIQVSNTKKPLFFYVNLAKRYMQQHNEVELSALGMAIATVVTIAEILKNNGLAVEKKITTSTVDMKEDSRGRPVQKAKPRGEINMEEALGLESRNPSAGGFIRDNQRNWVVDFGRNIGESLDSREFGGRHLEHI</sequence>
<proteinExistence type="predicted"/>
<dbReference type="PANTHER" id="PTHR31947">
    <property type="entry name" value="DNA/RNA-BINDING PROTEIN ALBA 3"/>
    <property type="match status" value="1"/>
</dbReference>
<evidence type="ECO:0000313" key="3">
    <source>
        <dbReference type="Proteomes" id="UP000239757"/>
    </source>
</evidence>
<evidence type="ECO:0000313" key="2">
    <source>
        <dbReference type="EMBL" id="PPS20518.1"/>
    </source>
</evidence>
<protein>
    <recommendedName>
        <fullName evidence="1">DNA/RNA-binding protein Alba-like domain-containing protein</fullName>
    </recommendedName>
</protein>
<dbReference type="GO" id="GO:0005634">
    <property type="term" value="C:nucleus"/>
    <property type="evidence" value="ECO:0007669"/>
    <property type="project" value="TreeGrafter"/>
</dbReference>
<dbReference type="AlphaFoldDB" id="A0A2P5YY45"/>
<dbReference type="GO" id="GO:0003723">
    <property type="term" value="F:RNA binding"/>
    <property type="evidence" value="ECO:0007669"/>
    <property type="project" value="TreeGrafter"/>
</dbReference>
<dbReference type="OrthoDB" id="1699369at2759"/>
<dbReference type="Gene3D" id="3.30.110.20">
    <property type="entry name" value="Alba-like domain"/>
    <property type="match status" value="1"/>
</dbReference>
<organism evidence="2 3">
    <name type="scientific">Gossypium barbadense</name>
    <name type="common">Sea Island cotton</name>
    <name type="synonym">Hibiscus barbadensis</name>
    <dbReference type="NCBI Taxonomy" id="3634"/>
    <lineage>
        <taxon>Eukaryota</taxon>
        <taxon>Viridiplantae</taxon>
        <taxon>Streptophyta</taxon>
        <taxon>Embryophyta</taxon>
        <taxon>Tracheophyta</taxon>
        <taxon>Spermatophyta</taxon>
        <taxon>Magnoliopsida</taxon>
        <taxon>eudicotyledons</taxon>
        <taxon>Gunneridae</taxon>
        <taxon>Pentapetalae</taxon>
        <taxon>rosids</taxon>
        <taxon>malvids</taxon>
        <taxon>Malvales</taxon>
        <taxon>Malvaceae</taxon>
        <taxon>Malvoideae</taxon>
        <taxon>Gossypium</taxon>
    </lineage>
</organism>
<dbReference type="EMBL" id="KZ662695">
    <property type="protein sequence ID" value="PPS20518.1"/>
    <property type="molecule type" value="Genomic_DNA"/>
</dbReference>
<dbReference type="InterPro" id="IPR036882">
    <property type="entry name" value="Alba-like_dom_sf"/>
</dbReference>
<dbReference type="FunFam" id="3.30.110.20:FF:000005">
    <property type="entry name" value="Uncharacterized protein At2g34160"/>
    <property type="match status" value="1"/>
</dbReference>
<dbReference type="InterPro" id="IPR002775">
    <property type="entry name" value="DNA/RNA-bd_Alba-like"/>
</dbReference>
<dbReference type="SUPFAM" id="SSF82704">
    <property type="entry name" value="AlbA-like"/>
    <property type="match status" value="1"/>
</dbReference>
<feature type="domain" description="DNA/RNA-binding protein Alba-like" evidence="1">
    <location>
        <begin position="21"/>
        <end position="82"/>
    </location>
</feature>
<evidence type="ECO:0000259" key="1">
    <source>
        <dbReference type="Pfam" id="PF01918"/>
    </source>
</evidence>
<reference evidence="2 3" key="1">
    <citation type="submission" date="2015-01" db="EMBL/GenBank/DDBJ databases">
        <title>Genome of allotetraploid Gossypium barbadense reveals genomic plasticity and fiber elongation in cotton evolution.</title>
        <authorList>
            <person name="Chen X."/>
            <person name="Liu X."/>
            <person name="Zhao B."/>
            <person name="Zheng H."/>
            <person name="Hu Y."/>
            <person name="Lu G."/>
            <person name="Yang C."/>
            <person name="Chen J."/>
            <person name="Shan C."/>
            <person name="Zhang L."/>
            <person name="Zhou Y."/>
            <person name="Wang L."/>
            <person name="Guo W."/>
            <person name="Bai Y."/>
            <person name="Ruan J."/>
            <person name="Shangguan X."/>
            <person name="Mao Y."/>
            <person name="Jiang J."/>
            <person name="Zhu Y."/>
            <person name="Lei J."/>
            <person name="Kang H."/>
            <person name="Chen S."/>
            <person name="He X."/>
            <person name="Wang R."/>
            <person name="Wang Y."/>
            <person name="Chen J."/>
            <person name="Wang L."/>
            <person name="Yu S."/>
            <person name="Wang B."/>
            <person name="Wei J."/>
            <person name="Song S."/>
            <person name="Lu X."/>
            <person name="Gao Z."/>
            <person name="Gu W."/>
            <person name="Deng X."/>
            <person name="Ma D."/>
            <person name="Wang S."/>
            <person name="Liang W."/>
            <person name="Fang L."/>
            <person name="Cai C."/>
            <person name="Zhu X."/>
            <person name="Zhou B."/>
            <person name="Zhang Y."/>
            <person name="Chen Z."/>
            <person name="Xu S."/>
            <person name="Zhu R."/>
            <person name="Wang S."/>
            <person name="Zhang T."/>
            <person name="Zhao G."/>
        </authorList>
    </citation>
    <scope>NUCLEOTIDE SEQUENCE [LARGE SCALE GENOMIC DNA]</scope>
    <source>
        <strain evidence="3">cv. Xinhai21</strain>
        <tissue evidence="2">Leaf</tissue>
    </source>
</reference>
<dbReference type="InterPro" id="IPR014560">
    <property type="entry name" value="UCP030333_Alba"/>
</dbReference>
<dbReference type="Proteomes" id="UP000239757">
    <property type="component" value="Unassembled WGS sequence"/>
</dbReference>
<dbReference type="PANTHER" id="PTHR31947:SF43">
    <property type="entry name" value="ALBA DNA_RNA-BINDING PROTEIN"/>
    <property type="match status" value="1"/>
</dbReference>
<accession>A0A2P5YY45</accession>
<gene>
    <name evidence="2" type="ORF">GOBAR_AA00085</name>
</gene>